<evidence type="ECO:0000313" key="4">
    <source>
        <dbReference type="Proteomes" id="UP001055514"/>
    </source>
</evidence>
<dbReference type="InterPro" id="IPR045662">
    <property type="entry name" value="DUF6388"/>
</dbReference>
<evidence type="ECO:0000313" key="2">
    <source>
        <dbReference type="EMBL" id="USU94939.1"/>
    </source>
</evidence>
<dbReference type="Proteomes" id="UP000515758">
    <property type="component" value="Chromosome"/>
</dbReference>
<dbReference type="AlphaFoldDB" id="A0A6H2VEL7"/>
<dbReference type="EMBL" id="AP021936">
    <property type="protein sequence ID" value="BBQ47235.1"/>
    <property type="molecule type" value="Genomic_DNA"/>
</dbReference>
<gene>
    <name evidence="2" type="ORF">MWH18_01155</name>
    <name evidence="1" type="ORF">WP2W18E11_02330</name>
</gene>
<name>A0A6H2VEL7_ACIPI</name>
<sequence>MKDYSEYFREAVASFLAQNPALQKELACITVDEAESIGTTVETLHSQVMNQRFVEHATQLGIDTNHLVLQFIDASENEKNQILKNYHQNLANSLGIDWQDYISINPHLSHL</sequence>
<reference evidence="1 3" key="1">
    <citation type="submission" date="2019-12" db="EMBL/GenBank/DDBJ databases">
        <title>complete genome sequences of Acinetobacter pittii str. WP2-W18-ESBL-11 isolated from wastewater treatment plant effluent.</title>
        <authorList>
            <person name="Sekizuka T."/>
            <person name="Itokawa K."/>
            <person name="Yatsu K."/>
            <person name="Inamine Y."/>
            <person name="Kuroda M."/>
        </authorList>
    </citation>
    <scope>NUCLEOTIDE SEQUENCE [LARGE SCALE GENOMIC DNA]</scope>
    <source>
        <strain evidence="1 3">WP2-W18-ESBL-11</strain>
    </source>
</reference>
<dbReference type="EMBL" id="CP095407">
    <property type="protein sequence ID" value="USU94939.1"/>
    <property type="molecule type" value="Genomic_DNA"/>
</dbReference>
<dbReference type="Pfam" id="PF19925">
    <property type="entry name" value="DUF6388"/>
    <property type="match status" value="1"/>
</dbReference>
<dbReference type="RefSeq" id="WP_005066947.1">
    <property type="nucleotide sequence ID" value="NZ_AP021936.1"/>
</dbReference>
<organism evidence="2 4">
    <name type="scientific">Acinetobacter pittii</name>
    <name type="common">Acinetobacter genomosp. 3</name>
    <dbReference type="NCBI Taxonomy" id="48296"/>
    <lineage>
        <taxon>Bacteria</taxon>
        <taxon>Pseudomonadati</taxon>
        <taxon>Pseudomonadota</taxon>
        <taxon>Gammaproteobacteria</taxon>
        <taxon>Moraxellales</taxon>
        <taxon>Moraxellaceae</taxon>
        <taxon>Acinetobacter</taxon>
        <taxon>Acinetobacter calcoaceticus/baumannii complex</taxon>
    </lineage>
</organism>
<evidence type="ECO:0000313" key="3">
    <source>
        <dbReference type="Proteomes" id="UP000515758"/>
    </source>
</evidence>
<evidence type="ECO:0000313" key="1">
    <source>
        <dbReference type="EMBL" id="BBQ47235.1"/>
    </source>
</evidence>
<accession>A0A6H2VEL7</accession>
<reference evidence="2" key="2">
    <citation type="submission" date="2022-04" db="EMBL/GenBank/DDBJ databases">
        <title>Emergence of ST220 Acinetobacter pittii strain in bloodstream infection, which co-producing chromosomal NDM-1 and OXA-820 carbapenemases.</title>
        <authorList>
            <person name="Tian C."/>
            <person name="Xing M."/>
            <person name="Fu L."/>
            <person name="Xia D."/>
        </authorList>
    </citation>
    <scope>NUCLEOTIDE SEQUENCE</scope>
    <source>
        <strain evidence="2">TCM</strain>
    </source>
</reference>
<proteinExistence type="predicted"/>
<dbReference type="Proteomes" id="UP001055514">
    <property type="component" value="Chromosome"/>
</dbReference>
<protein>
    <submittedName>
        <fullName evidence="2">DUF6388 family protein</fullName>
    </submittedName>
</protein>